<dbReference type="InterPro" id="IPR045864">
    <property type="entry name" value="aa-tRNA-synth_II/BPL/LPL"/>
</dbReference>
<dbReference type="PIRSF" id="PIRSF001549">
    <property type="entry name" value="His-tRNA_synth"/>
    <property type="match status" value="1"/>
</dbReference>
<accession>A0A9D1E5S2</accession>
<dbReference type="GO" id="GO:0005737">
    <property type="term" value="C:cytoplasm"/>
    <property type="evidence" value="ECO:0007669"/>
    <property type="project" value="UniProtKB-SubCell"/>
</dbReference>
<sequence length="425" mass="46272">MPMISIPKGTKDVLPSTSYKWQFIEDCAREVARQFNINEVRTPVFEHTELFARGVGDTTDIVNKEMYTFLDKGGRSITLKPEGTAGVARMFIENGLASSPLPMKSFYITPCYRYERPQAGRLREFHQFGVEVYGSPSPAADAEVIFAASSFLNKLGIKDTRLEINSIGCKTCRAQYNAALRDYFKPRLAEMCATCNERFTKNPLRMLDCKEEECKKIAAGAPSILDYLCPDCAAHFESVKNLLSAQGIEYVVNPGIVRGLDYYTRTVFEFVSTSIGAQGTVCAGGRYDGLIAELGGSQTPAVGFAAGLERLMLLMDNTGVSFPAPHVPAIYIAGMDDVSRAKAFALVGALRARGISAECDLMGRSVKAQLKYADKLGAQYVAVIGESELATSSVNLKKMSDGSTNCVQLDDIGKYITENQGGTNG</sequence>
<dbReference type="PANTHER" id="PTHR43707">
    <property type="entry name" value="HISTIDYL-TRNA SYNTHETASE"/>
    <property type="match status" value="1"/>
</dbReference>
<dbReference type="SUPFAM" id="SSF52954">
    <property type="entry name" value="Class II aaRS ABD-related"/>
    <property type="match status" value="1"/>
</dbReference>
<dbReference type="GO" id="GO:0140096">
    <property type="term" value="F:catalytic activity, acting on a protein"/>
    <property type="evidence" value="ECO:0007669"/>
    <property type="project" value="UniProtKB-ARBA"/>
</dbReference>
<dbReference type="Pfam" id="PF03129">
    <property type="entry name" value="HGTP_anticodon"/>
    <property type="match status" value="1"/>
</dbReference>
<dbReference type="FunFam" id="3.30.930.10:FF:000005">
    <property type="entry name" value="Histidine--tRNA ligase"/>
    <property type="match status" value="1"/>
</dbReference>
<keyword evidence="6 11" id="KW-0547">Nucleotide-binding</keyword>
<evidence type="ECO:0000256" key="9">
    <source>
        <dbReference type="ARBA" id="ARBA00023146"/>
    </source>
</evidence>
<dbReference type="GO" id="GO:0005524">
    <property type="term" value="F:ATP binding"/>
    <property type="evidence" value="ECO:0007669"/>
    <property type="project" value="UniProtKB-UniRule"/>
</dbReference>
<dbReference type="GO" id="GO:0006427">
    <property type="term" value="P:histidyl-tRNA aminoacylation"/>
    <property type="evidence" value="ECO:0007669"/>
    <property type="project" value="UniProtKB-UniRule"/>
</dbReference>
<dbReference type="GO" id="GO:0016740">
    <property type="term" value="F:transferase activity"/>
    <property type="evidence" value="ECO:0007669"/>
    <property type="project" value="UniProtKB-ARBA"/>
</dbReference>
<dbReference type="InterPro" id="IPR004516">
    <property type="entry name" value="HisRS/HisZ"/>
</dbReference>
<dbReference type="CDD" id="cd00859">
    <property type="entry name" value="HisRS_anticodon"/>
    <property type="match status" value="1"/>
</dbReference>
<dbReference type="NCBIfam" id="TIGR00442">
    <property type="entry name" value="hisS"/>
    <property type="match status" value="1"/>
</dbReference>
<protein>
    <recommendedName>
        <fullName evidence="11">Histidine--tRNA ligase</fullName>
        <ecNumber evidence="11">6.1.1.21</ecNumber>
    </recommendedName>
    <alternativeName>
        <fullName evidence="11">Histidyl-tRNA synthetase</fullName>
        <shortName evidence="11">HisRS</shortName>
    </alternativeName>
</protein>
<dbReference type="InterPro" id="IPR036621">
    <property type="entry name" value="Anticodon-bd_dom_sf"/>
</dbReference>
<evidence type="ECO:0000256" key="8">
    <source>
        <dbReference type="ARBA" id="ARBA00022917"/>
    </source>
</evidence>
<name>A0A9D1E5S2_9FIRM</name>
<dbReference type="InterPro" id="IPR004154">
    <property type="entry name" value="Anticodon-bd"/>
</dbReference>
<dbReference type="InterPro" id="IPR006195">
    <property type="entry name" value="aa-tRNA-synth_II"/>
</dbReference>
<evidence type="ECO:0000256" key="3">
    <source>
        <dbReference type="ARBA" id="ARBA00011738"/>
    </source>
</evidence>
<feature type="binding site" evidence="12">
    <location>
        <position position="258"/>
    </location>
    <ligand>
        <name>L-histidine</name>
        <dbReference type="ChEBI" id="CHEBI:57595"/>
    </ligand>
</feature>
<keyword evidence="8 11" id="KW-0648">Protein biosynthesis</keyword>
<dbReference type="AlphaFoldDB" id="A0A9D1E5S2"/>
<dbReference type="Proteomes" id="UP000823913">
    <property type="component" value="Unassembled WGS sequence"/>
</dbReference>
<evidence type="ECO:0000256" key="10">
    <source>
        <dbReference type="ARBA" id="ARBA00047639"/>
    </source>
</evidence>
<evidence type="ECO:0000256" key="6">
    <source>
        <dbReference type="ARBA" id="ARBA00022741"/>
    </source>
</evidence>
<evidence type="ECO:0000256" key="5">
    <source>
        <dbReference type="ARBA" id="ARBA00022598"/>
    </source>
</evidence>
<dbReference type="PANTHER" id="PTHR43707:SF1">
    <property type="entry name" value="HISTIDINE--TRNA LIGASE, MITOCHONDRIAL-RELATED"/>
    <property type="match status" value="1"/>
</dbReference>
<dbReference type="Pfam" id="PF13393">
    <property type="entry name" value="tRNA-synt_His"/>
    <property type="match status" value="1"/>
</dbReference>
<reference evidence="14" key="2">
    <citation type="journal article" date="2021" name="PeerJ">
        <title>Extensive microbial diversity within the chicken gut microbiome revealed by metagenomics and culture.</title>
        <authorList>
            <person name="Gilroy R."/>
            <person name="Ravi A."/>
            <person name="Getino M."/>
            <person name="Pursley I."/>
            <person name="Horton D.L."/>
            <person name="Alikhan N.F."/>
            <person name="Baker D."/>
            <person name="Gharbi K."/>
            <person name="Hall N."/>
            <person name="Watson M."/>
            <person name="Adriaenssens E.M."/>
            <person name="Foster-Nyarko E."/>
            <person name="Jarju S."/>
            <person name="Secka A."/>
            <person name="Antonio M."/>
            <person name="Oren A."/>
            <person name="Chaudhuri R.R."/>
            <person name="La Ragione R."/>
            <person name="Hildebrand F."/>
            <person name="Pallen M.J."/>
        </authorList>
    </citation>
    <scope>NUCLEOTIDE SEQUENCE</scope>
    <source>
        <strain evidence="14">ChiW16-3235</strain>
    </source>
</reference>
<dbReference type="SUPFAM" id="SSF55681">
    <property type="entry name" value="Class II aaRS and biotin synthetases"/>
    <property type="match status" value="1"/>
</dbReference>
<reference evidence="14" key="1">
    <citation type="submission" date="2020-10" db="EMBL/GenBank/DDBJ databases">
        <authorList>
            <person name="Gilroy R."/>
        </authorList>
    </citation>
    <scope>NUCLEOTIDE SEQUENCE</scope>
    <source>
        <strain evidence="14">ChiW16-3235</strain>
    </source>
</reference>
<dbReference type="GO" id="GO:0004821">
    <property type="term" value="F:histidine-tRNA ligase activity"/>
    <property type="evidence" value="ECO:0007669"/>
    <property type="project" value="UniProtKB-UniRule"/>
</dbReference>
<dbReference type="CDD" id="cd00773">
    <property type="entry name" value="HisRS-like_core"/>
    <property type="match status" value="1"/>
</dbReference>
<dbReference type="EMBL" id="DVHK01000073">
    <property type="protein sequence ID" value="HIR67017.1"/>
    <property type="molecule type" value="Genomic_DNA"/>
</dbReference>
<evidence type="ECO:0000256" key="1">
    <source>
        <dbReference type="ARBA" id="ARBA00004496"/>
    </source>
</evidence>
<comment type="catalytic activity">
    <reaction evidence="10 11">
        <text>tRNA(His) + L-histidine + ATP = L-histidyl-tRNA(His) + AMP + diphosphate + H(+)</text>
        <dbReference type="Rhea" id="RHEA:17313"/>
        <dbReference type="Rhea" id="RHEA-COMP:9665"/>
        <dbReference type="Rhea" id="RHEA-COMP:9689"/>
        <dbReference type="ChEBI" id="CHEBI:15378"/>
        <dbReference type="ChEBI" id="CHEBI:30616"/>
        <dbReference type="ChEBI" id="CHEBI:33019"/>
        <dbReference type="ChEBI" id="CHEBI:57595"/>
        <dbReference type="ChEBI" id="CHEBI:78442"/>
        <dbReference type="ChEBI" id="CHEBI:78527"/>
        <dbReference type="ChEBI" id="CHEBI:456215"/>
        <dbReference type="EC" id="6.1.1.21"/>
    </reaction>
</comment>
<organism evidence="14 15">
    <name type="scientific">Candidatus Coproplasma avicola</name>
    <dbReference type="NCBI Taxonomy" id="2840744"/>
    <lineage>
        <taxon>Bacteria</taxon>
        <taxon>Bacillati</taxon>
        <taxon>Bacillota</taxon>
        <taxon>Clostridia</taxon>
        <taxon>Eubacteriales</taxon>
        <taxon>Candidatus Coproplasma</taxon>
    </lineage>
</organism>
<feature type="binding site" evidence="12">
    <location>
        <position position="113"/>
    </location>
    <ligand>
        <name>L-histidine</name>
        <dbReference type="ChEBI" id="CHEBI:57595"/>
    </ligand>
</feature>
<dbReference type="HAMAP" id="MF_00127">
    <property type="entry name" value="His_tRNA_synth"/>
    <property type="match status" value="1"/>
</dbReference>
<evidence type="ECO:0000256" key="2">
    <source>
        <dbReference type="ARBA" id="ARBA00008226"/>
    </source>
</evidence>
<feature type="domain" description="Aminoacyl-transfer RNA synthetases class-II family profile" evidence="13">
    <location>
        <begin position="21"/>
        <end position="323"/>
    </location>
</feature>
<evidence type="ECO:0000313" key="14">
    <source>
        <dbReference type="EMBL" id="HIR67017.1"/>
    </source>
</evidence>
<feature type="binding site" evidence="12">
    <location>
        <begin position="82"/>
        <end position="84"/>
    </location>
    <ligand>
        <name>L-histidine</name>
        <dbReference type="ChEBI" id="CHEBI:57595"/>
    </ligand>
</feature>
<keyword evidence="7 11" id="KW-0067">ATP-binding</keyword>
<proteinExistence type="inferred from homology"/>
<gene>
    <name evidence="11" type="primary">hisS</name>
    <name evidence="14" type="ORF">IAB94_03085</name>
</gene>
<evidence type="ECO:0000256" key="7">
    <source>
        <dbReference type="ARBA" id="ARBA00022840"/>
    </source>
</evidence>
<keyword evidence="9 11" id="KW-0030">Aminoacyl-tRNA synthetase</keyword>
<comment type="caution">
    <text evidence="14">The sequence shown here is derived from an EMBL/GenBank/DDBJ whole genome shotgun (WGS) entry which is preliminary data.</text>
</comment>
<feature type="binding site" evidence="12">
    <location>
        <position position="131"/>
    </location>
    <ligand>
        <name>L-histidine</name>
        <dbReference type="ChEBI" id="CHEBI:57595"/>
    </ligand>
</feature>
<comment type="subunit">
    <text evidence="3 11">Homodimer.</text>
</comment>
<comment type="subcellular location">
    <subcellularLocation>
        <location evidence="1 11">Cytoplasm</location>
    </subcellularLocation>
</comment>
<dbReference type="InterPro" id="IPR041715">
    <property type="entry name" value="HisRS-like_core"/>
</dbReference>
<evidence type="ECO:0000313" key="15">
    <source>
        <dbReference type="Proteomes" id="UP000823913"/>
    </source>
</evidence>
<dbReference type="PROSITE" id="PS50862">
    <property type="entry name" value="AA_TRNA_LIGASE_II"/>
    <property type="match status" value="1"/>
</dbReference>
<dbReference type="InterPro" id="IPR033656">
    <property type="entry name" value="HisRS_anticodon"/>
</dbReference>
<evidence type="ECO:0000259" key="13">
    <source>
        <dbReference type="PROSITE" id="PS50862"/>
    </source>
</evidence>
<feature type="binding site" evidence="12">
    <location>
        <begin position="262"/>
        <end position="263"/>
    </location>
    <ligand>
        <name>L-histidine</name>
        <dbReference type="ChEBI" id="CHEBI:57595"/>
    </ligand>
</feature>
<keyword evidence="4 11" id="KW-0963">Cytoplasm</keyword>
<dbReference type="Gene3D" id="3.40.50.800">
    <property type="entry name" value="Anticodon-binding domain"/>
    <property type="match status" value="1"/>
</dbReference>
<dbReference type="InterPro" id="IPR015807">
    <property type="entry name" value="His-tRNA-ligase"/>
</dbReference>
<comment type="similarity">
    <text evidence="2 11">Belongs to the class-II aminoacyl-tRNA synthetase family.</text>
</comment>
<feature type="binding site" evidence="12">
    <location>
        <position position="127"/>
    </location>
    <ligand>
        <name>L-histidine</name>
        <dbReference type="ChEBI" id="CHEBI:57595"/>
    </ligand>
</feature>
<evidence type="ECO:0000256" key="4">
    <source>
        <dbReference type="ARBA" id="ARBA00022490"/>
    </source>
</evidence>
<keyword evidence="5 11" id="KW-0436">Ligase</keyword>
<evidence type="ECO:0000256" key="12">
    <source>
        <dbReference type="PIRSR" id="PIRSR001549-1"/>
    </source>
</evidence>
<evidence type="ECO:0000256" key="11">
    <source>
        <dbReference type="HAMAP-Rule" id="MF_00127"/>
    </source>
</evidence>
<dbReference type="Gene3D" id="3.30.930.10">
    <property type="entry name" value="Bira Bifunctional Protein, Domain 2"/>
    <property type="match status" value="1"/>
</dbReference>
<dbReference type="EC" id="6.1.1.21" evidence="11"/>